<organism evidence="1 2">
    <name type="scientific">Modicisalibacter xianhensis</name>
    <dbReference type="NCBI Taxonomy" id="442341"/>
    <lineage>
        <taxon>Bacteria</taxon>
        <taxon>Pseudomonadati</taxon>
        <taxon>Pseudomonadota</taxon>
        <taxon>Gammaproteobacteria</taxon>
        <taxon>Oceanospirillales</taxon>
        <taxon>Halomonadaceae</taxon>
        <taxon>Modicisalibacter</taxon>
    </lineage>
</organism>
<evidence type="ECO:0008006" key="3">
    <source>
        <dbReference type="Google" id="ProtNLM"/>
    </source>
</evidence>
<evidence type="ECO:0000313" key="2">
    <source>
        <dbReference type="Proteomes" id="UP000294489"/>
    </source>
</evidence>
<dbReference type="RefSeq" id="WP_134017979.1">
    <property type="nucleotide sequence ID" value="NZ_SOEC01000008.1"/>
</dbReference>
<evidence type="ECO:0000313" key="1">
    <source>
        <dbReference type="EMBL" id="TDX29140.1"/>
    </source>
</evidence>
<sequence>MSRKYRPWSRAEYDRLEALLKQGLTYAQIAVEMGRERLSVQGTAQRIGLSSHDRQGRWRRRDWTVIDTLLAECIETRLMTVPQAAKHITALGHDVCASSLYERIKANPDLKKRARMNAQRRMVSVGQRLQRRRHAA</sequence>
<dbReference type="OrthoDB" id="6173477at2"/>
<proteinExistence type="predicted"/>
<reference evidence="1 2" key="1">
    <citation type="submission" date="2019-03" db="EMBL/GenBank/DDBJ databases">
        <title>Freshwater and sediment microbial communities from various areas in North America, analyzing microbe dynamics in response to fracking.</title>
        <authorList>
            <person name="Lamendella R."/>
        </authorList>
    </citation>
    <scope>NUCLEOTIDE SEQUENCE [LARGE SCALE GENOMIC DNA]</scope>
    <source>
        <strain evidence="1 2">6_TX</strain>
    </source>
</reference>
<name>A0A4R8FYB8_9GAMM</name>
<comment type="caution">
    <text evidence="1">The sequence shown here is derived from an EMBL/GenBank/DDBJ whole genome shotgun (WGS) entry which is preliminary data.</text>
</comment>
<accession>A0A4R8FYB8</accession>
<protein>
    <recommendedName>
        <fullName evidence="3">Homeodomain-like domain-containing protein</fullName>
    </recommendedName>
</protein>
<dbReference type="AlphaFoldDB" id="A0A4R8FYB8"/>
<gene>
    <name evidence="1" type="ORF">DFO67_108184</name>
</gene>
<dbReference type="Proteomes" id="UP000294489">
    <property type="component" value="Unassembled WGS sequence"/>
</dbReference>
<dbReference type="EMBL" id="SOEC01000008">
    <property type="protein sequence ID" value="TDX29140.1"/>
    <property type="molecule type" value="Genomic_DNA"/>
</dbReference>